<evidence type="ECO:0000256" key="6">
    <source>
        <dbReference type="ARBA" id="ARBA00022737"/>
    </source>
</evidence>
<dbReference type="SUPFAM" id="SSF56112">
    <property type="entry name" value="Protein kinase-like (PK-like)"/>
    <property type="match status" value="1"/>
</dbReference>
<feature type="signal peptide" evidence="10">
    <location>
        <begin position="1"/>
        <end position="23"/>
    </location>
</feature>
<feature type="domain" description="Protein kinase" evidence="11">
    <location>
        <begin position="327"/>
        <end position="595"/>
    </location>
</feature>
<evidence type="ECO:0000259" key="11">
    <source>
        <dbReference type="PROSITE" id="PS50011"/>
    </source>
</evidence>
<keyword evidence="3" id="KW-0433">Leucine-rich repeat</keyword>
<dbReference type="Pfam" id="PF13855">
    <property type="entry name" value="LRR_8"/>
    <property type="match status" value="1"/>
</dbReference>
<dbReference type="SUPFAM" id="SSF52058">
    <property type="entry name" value="L domain-like"/>
    <property type="match status" value="1"/>
</dbReference>
<evidence type="ECO:0000256" key="2">
    <source>
        <dbReference type="ARBA" id="ARBA00009592"/>
    </source>
</evidence>
<gene>
    <name evidence="12" type="ORF">F3Y22_tig00111640pilonHSYRG00210</name>
</gene>
<comment type="caution">
    <text evidence="12">The sequence shown here is derived from an EMBL/GenBank/DDBJ whole genome shotgun (WGS) entry which is preliminary data.</text>
</comment>
<feature type="chain" id="PRO_5025335980" evidence="10">
    <location>
        <begin position="24"/>
        <end position="595"/>
    </location>
</feature>
<dbReference type="EMBL" id="VEPZ02001391">
    <property type="protein sequence ID" value="KAE8675975.1"/>
    <property type="molecule type" value="Genomic_DNA"/>
</dbReference>
<dbReference type="InterPro" id="IPR000719">
    <property type="entry name" value="Prot_kinase_dom"/>
</dbReference>
<evidence type="ECO:0000256" key="4">
    <source>
        <dbReference type="ARBA" id="ARBA00022692"/>
    </source>
</evidence>
<keyword evidence="13" id="KW-1185">Reference proteome</keyword>
<evidence type="ECO:0000256" key="10">
    <source>
        <dbReference type="SAM" id="SignalP"/>
    </source>
</evidence>
<reference evidence="12" key="1">
    <citation type="submission" date="2019-09" db="EMBL/GenBank/DDBJ databases">
        <title>Draft genome information of white flower Hibiscus syriacus.</title>
        <authorList>
            <person name="Kim Y.-M."/>
        </authorList>
    </citation>
    <scope>NUCLEOTIDE SEQUENCE [LARGE SCALE GENOMIC DNA]</scope>
    <source>
        <strain evidence="12">YM2019G1</strain>
    </source>
</reference>
<dbReference type="Proteomes" id="UP000436088">
    <property type="component" value="Unassembled WGS sequence"/>
</dbReference>
<accession>A0A6A2Y4W0</accession>
<keyword evidence="5 10" id="KW-0732">Signal</keyword>
<keyword evidence="7" id="KW-1133">Transmembrane helix</keyword>
<dbReference type="InterPro" id="IPR013210">
    <property type="entry name" value="LRR_N_plant-typ"/>
</dbReference>
<name>A0A6A2Y4W0_HIBSY</name>
<evidence type="ECO:0000256" key="8">
    <source>
        <dbReference type="ARBA" id="ARBA00023136"/>
    </source>
</evidence>
<comment type="similarity">
    <text evidence="2">Belongs to the RLP family.</text>
</comment>
<dbReference type="PROSITE" id="PS50011">
    <property type="entry name" value="PROTEIN_KINASE_DOM"/>
    <property type="match status" value="1"/>
</dbReference>
<evidence type="ECO:0000256" key="1">
    <source>
        <dbReference type="ARBA" id="ARBA00004479"/>
    </source>
</evidence>
<evidence type="ECO:0000256" key="9">
    <source>
        <dbReference type="ARBA" id="ARBA00023180"/>
    </source>
</evidence>
<keyword evidence="9" id="KW-0325">Glycoprotein</keyword>
<dbReference type="Gene3D" id="3.30.200.20">
    <property type="entry name" value="Phosphorylase Kinase, domain 1"/>
    <property type="match status" value="1"/>
</dbReference>
<dbReference type="Gene3D" id="1.10.510.10">
    <property type="entry name" value="Transferase(Phosphotransferase) domain 1"/>
    <property type="match status" value="1"/>
</dbReference>
<dbReference type="InterPro" id="IPR011009">
    <property type="entry name" value="Kinase-like_dom_sf"/>
</dbReference>
<keyword evidence="8" id="KW-0472">Membrane</keyword>
<dbReference type="Pfam" id="PF08263">
    <property type="entry name" value="LRRNT_2"/>
    <property type="match status" value="1"/>
</dbReference>
<organism evidence="12 13">
    <name type="scientific">Hibiscus syriacus</name>
    <name type="common">Rose of Sharon</name>
    <dbReference type="NCBI Taxonomy" id="106335"/>
    <lineage>
        <taxon>Eukaryota</taxon>
        <taxon>Viridiplantae</taxon>
        <taxon>Streptophyta</taxon>
        <taxon>Embryophyta</taxon>
        <taxon>Tracheophyta</taxon>
        <taxon>Spermatophyta</taxon>
        <taxon>Magnoliopsida</taxon>
        <taxon>eudicotyledons</taxon>
        <taxon>Gunneridae</taxon>
        <taxon>Pentapetalae</taxon>
        <taxon>rosids</taxon>
        <taxon>malvids</taxon>
        <taxon>Malvales</taxon>
        <taxon>Malvaceae</taxon>
        <taxon>Malvoideae</taxon>
        <taxon>Hibiscus</taxon>
    </lineage>
</organism>
<dbReference type="AlphaFoldDB" id="A0A6A2Y4W0"/>
<dbReference type="Pfam" id="PF00069">
    <property type="entry name" value="Pkinase"/>
    <property type="match status" value="1"/>
</dbReference>
<keyword evidence="6" id="KW-0677">Repeat</keyword>
<dbReference type="Gene3D" id="3.80.10.10">
    <property type="entry name" value="Ribonuclease Inhibitor"/>
    <property type="match status" value="2"/>
</dbReference>
<evidence type="ECO:0000256" key="5">
    <source>
        <dbReference type="ARBA" id="ARBA00022729"/>
    </source>
</evidence>
<evidence type="ECO:0000313" key="13">
    <source>
        <dbReference type="Proteomes" id="UP000436088"/>
    </source>
</evidence>
<dbReference type="GO" id="GO:0016020">
    <property type="term" value="C:membrane"/>
    <property type="evidence" value="ECO:0007669"/>
    <property type="project" value="UniProtKB-SubCell"/>
</dbReference>
<proteinExistence type="inferred from homology"/>
<dbReference type="FunFam" id="3.80.10.10:FF:000041">
    <property type="entry name" value="LRR receptor-like serine/threonine-protein kinase ERECTA"/>
    <property type="match status" value="1"/>
</dbReference>
<keyword evidence="12" id="KW-0418">Kinase</keyword>
<keyword evidence="4" id="KW-0812">Transmembrane</keyword>
<dbReference type="GO" id="GO:0005524">
    <property type="term" value="F:ATP binding"/>
    <property type="evidence" value="ECO:0007669"/>
    <property type="project" value="InterPro"/>
</dbReference>
<protein>
    <submittedName>
        <fullName evidence="12">Leucine-rich repeat protein kinase family protein, putative isoform 2</fullName>
    </submittedName>
</protein>
<dbReference type="PANTHER" id="PTHR48007:SF29">
    <property type="entry name" value="POLLEN RECEPTOR-LIKE KINASE 3"/>
    <property type="match status" value="1"/>
</dbReference>
<evidence type="ECO:0000256" key="3">
    <source>
        <dbReference type="ARBA" id="ARBA00022614"/>
    </source>
</evidence>
<evidence type="ECO:0000256" key="7">
    <source>
        <dbReference type="ARBA" id="ARBA00022989"/>
    </source>
</evidence>
<dbReference type="InterPro" id="IPR046959">
    <property type="entry name" value="PRK1-6/SRF4-like"/>
</dbReference>
<dbReference type="PANTHER" id="PTHR48007">
    <property type="entry name" value="LEUCINE-RICH REPEAT RECEPTOR-LIKE PROTEIN KINASE PXC1"/>
    <property type="match status" value="1"/>
</dbReference>
<comment type="subcellular location">
    <subcellularLocation>
        <location evidence="1">Membrane</location>
        <topology evidence="1">Single-pass type I membrane protein</topology>
    </subcellularLocation>
</comment>
<dbReference type="InterPro" id="IPR032675">
    <property type="entry name" value="LRR_dom_sf"/>
</dbReference>
<dbReference type="InterPro" id="IPR001611">
    <property type="entry name" value="Leu-rich_rpt"/>
</dbReference>
<dbReference type="GO" id="GO:0004672">
    <property type="term" value="F:protein kinase activity"/>
    <property type="evidence" value="ECO:0007669"/>
    <property type="project" value="InterPro"/>
</dbReference>
<sequence length="595" mass="66818">MVAVRFLPSLLIVTLSFPTLCSSQSDAEALIKFKASFPQGCLSSWTAGSGISPCLRRWFGERCHGEDIIGLHLEDLHLSGTIDVQPLLQLHYLRSISLMRNSFAGPIPPFNKLGALKSLYLSHNQFNGEIPDDYFAHMKSLKKVWLSENKFTGHVPDSVMKLPHLKELHLEGNHFTESIPPLKYPNVLTSFNVSFNHLEGYIPESFAKFSKDSFRGNAGLCGKPVTNSCLKHEPDHKAKAKSDGRALLFAITIFFLLCVLIASACSAKHGTEKADNLGVVSKQSVKTEALPVRLSLESIHKRSAEPSRRSKSGSKRDLIASKSGTGYMVIVNDERGEFGLQDLMKASAERMRGMNRLGKDEFDAEIRRFGKLKHRNILTPFAYHFRKEEKLIVSEYMPTGSLSFILHGIRDLAHASLNWPSRFKIIKGIVQGLNYIHTEFETYELPHGNLKSSNILLTERYDPLLSDYAFQPLTNLDNYAQVLFAYKSPEYVQYHKVSPKSDVYCLGIVILETMTGKYPSQYPNNDEHGVDIVQWVQTSISENRPLELIDPEIANNTSSTNKMLKVIEIGADCVEGNPDERLSLNEVITRIEEIS</sequence>
<keyword evidence="12" id="KW-0808">Transferase</keyword>
<dbReference type="Pfam" id="PF00560">
    <property type="entry name" value="LRR_1"/>
    <property type="match status" value="1"/>
</dbReference>
<evidence type="ECO:0000313" key="12">
    <source>
        <dbReference type="EMBL" id="KAE8675975.1"/>
    </source>
</evidence>